<dbReference type="Pfam" id="PF01142">
    <property type="entry name" value="TruD"/>
    <property type="match status" value="2"/>
</dbReference>
<proteinExistence type="inferred from homology"/>
<dbReference type="InterPro" id="IPR050170">
    <property type="entry name" value="TruD_pseudoU_synthase"/>
</dbReference>
<dbReference type="InterPro" id="IPR043165">
    <property type="entry name" value="TruD_insert_sf"/>
</dbReference>
<name>A0A6M5YQP0_9BACT</name>
<dbReference type="HAMAP" id="MF_01082">
    <property type="entry name" value="TruD"/>
    <property type="match status" value="1"/>
</dbReference>
<dbReference type="PROSITE" id="PS50984">
    <property type="entry name" value="TRUD"/>
    <property type="match status" value="1"/>
</dbReference>
<dbReference type="InterPro" id="IPR020119">
    <property type="entry name" value="PsdUridine_synth_TruD_CS"/>
</dbReference>
<evidence type="ECO:0000256" key="1">
    <source>
        <dbReference type="ARBA" id="ARBA00007953"/>
    </source>
</evidence>
<comment type="function">
    <text evidence="4">Responsible for synthesis of pseudouridine from uracil-13 in transfer RNAs.</text>
</comment>
<dbReference type="InterPro" id="IPR001656">
    <property type="entry name" value="PsdUridine_synth_TruD"/>
</dbReference>
<dbReference type="GO" id="GO:0160150">
    <property type="term" value="F:tRNA pseudouridine(13) synthase activity"/>
    <property type="evidence" value="ECO:0007669"/>
    <property type="project" value="UniProtKB-EC"/>
</dbReference>
<gene>
    <name evidence="4" type="primary">truD</name>
    <name evidence="6" type="ORF">FTUN_3924</name>
</gene>
<dbReference type="InterPro" id="IPR011760">
    <property type="entry name" value="PsdUridine_synth_TruD_insert"/>
</dbReference>
<dbReference type="PANTHER" id="PTHR47811:SF1">
    <property type="entry name" value="TRNA PSEUDOURIDINE SYNTHASE D"/>
    <property type="match status" value="1"/>
</dbReference>
<dbReference type="Gene3D" id="3.30.2350.20">
    <property type="entry name" value="TruD, catalytic domain"/>
    <property type="match status" value="1"/>
</dbReference>
<dbReference type="Gene3D" id="3.30.2340.10">
    <property type="entry name" value="TruD, insertion domain"/>
    <property type="match status" value="1"/>
</dbReference>
<feature type="active site" description="Nucleophile" evidence="4">
    <location>
        <position position="82"/>
    </location>
</feature>
<dbReference type="EMBL" id="CP053452">
    <property type="protein sequence ID" value="QJW96367.1"/>
    <property type="molecule type" value="Genomic_DNA"/>
</dbReference>
<evidence type="ECO:0000256" key="4">
    <source>
        <dbReference type="HAMAP-Rule" id="MF_01082"/>
    </source>
</evidence>
<evidence type="ECO:0000259" key="5">
    <source>
        <dbReference type="PROSITE" id="PS50984"/>
    </source>
</evidence>
<evidence type="ECO:0000256" key="2">
    <source>
        <dbReference type="ARBA" id="ARBA00022694"/>
    </source>
</evidence>
<dbReference type="InterPro" id="IPR042214">
    <property type="entry name" value="TruD_catalytic"/>
</dbReference>
<dbReference type="AlphaFoldDB" id="A0A6M5YQP0"/>
<evidence type="ECO:0000256" key="3">
    <source>
        <dbReference type="ARBA" id="ARBA00023235"/>
    </source>
</evidence>
<comment type="similarity">
    <text evidence="1 4">Belongs to the pseudouridine synthase TruD family.</text>
</comment>
<dbReference type="PROSITE" id="PS01268">
    <property type="entry name" value="UPF0024"/>
    <property type="match status" value="1"/>
</dbReference>
<evidence type="ECO:0000313" key="6">
    <source>
        <dbReference type="EMBL" id="QJW96367.1"/>
    </source>
</evidence>
<keyword evidence="7" id="KW-1185">Reference proteome</keyword>
<comment type="catalytic activity">
    <reaction evidence="4">
        <text>uridine(13) in tRNA = pseudouridine(13) in tRNA</text>
        <dbReference type="Rhea" id="RHEA:42540"/>
        <dbReference type="Rhea" id="RHEA-COMP:10105"/>
        <dbReference type="Rhea" id="RHEA-COMP:10106"/>
        <dbReference type="ChEBI" id="CHEBI:65314"/>
        <dbReference type="ChEBI" id="CHEBI:65315"/>
        <dbReference type="EC" id="5.4.99.27"/>
    </reaction>
</comment>
<reference evidence="7" key="1">
    <citation type="submission" date="2020-05" db="EMBL/GenBank/DDBJ databases">
        <title>Frigoriglobus tundricola gen. nov., sp. nov., a psychrotolerant cellulolytic planctomycete of the family Gemmataceae with two divergent copies of 16S rRNA gene.</title>
        <authorList>
            <person name="Kulichevskaya I.S."/>
            <person name="Ivanova A.A."/>
            <person name="Naumoff D.G."/>
            <person name="Beletsky A.V."/>
            <person name="Rijpstra W.I.C."/>
            <person name="Sinninghe Damste J.S."/>
            <person name="Mardanov A.V."/>
            <person name="Ravin N.V."/>
            <person name="Dedysh S.N."/>
        </authorList>
    </citation>
    <scope>NUCLEOTIDE SEQUENCE [LARGE SCALE GENOMIC DNA]</scope>
    <source>
        <strain evidence="7">PL17</strain>
    </source>
</reference>
<dbReference type="SUPFAM" id="SSF55120">
    <property type="entry name" value="Pseudouridine synthase"/>
    <property type="match status" value="1"/>
</dbReference>
<organism evidence="6 7">
    <name type="scientific">Frigoriglobus tundricola</name>
    <dbReference type="NCBI Taxonomy" id="2774151"/>
    <lineage>
        <taxon>Bacteria</taxon>
        <taxon>Pseudomonadati</taxon>
        <taxon>Planctomycetota</taxon>
        <taxon>Planctomycetia</taxon>
        <taxon>Gemmatales</taxon>
        <taxon>Gemmataceae</taxon>
        <taxon>Frigoriglobus</taxon>
    </lineage>
</organism>
<dbReference type="InterPro" id="IPR020103">
    <property type="entry name" value="PsdUridine_synth_cat_dom_sf"/>
</dbReference>
<dbReference type="RefSeq" id="WP_171471967.1">
    <property type="nucleotide sequence ID" value="NZ_CP053452.2"/>
</dbReference>
<protein>
    <recommendedName>
        <fullName evidence="4">tRNA pseudouridine synthase D</fullName>
        <ecNumber evidence="4">5.4.99.27</ecNumber>
    </recommendedName>
    <alternativeName>
        <fullName evidence="4">tRNA pseudouridine(13) synthase</fullName>
    </alternativeName>
    <alternativeName>
        <fullName evidence="4">tRNA pseudouridylate synthase D</fullName>
    </alternativeName>
    <alternativeName>
        <fullName evidence="4">tRNA-uridine isomerase D</fullName>
    </alternativeName>
</protein>
<dbReference type="GO" id="GO:0003723">
    <property type="term" value="F:RNA binding"/>
    <property type="evidence" value="ECO:0007669"/>
    <property type="project" value="InterPro"/>
</dbReference>
<keyword evidence="3 4" id="KW-0413">Isomerase</keyword>
<keyword evidence="2 4" id="KW-0819">tRNA processing</keyword>
<accession>A0A6M5YQP0</accession>
<dbReference type="GO" id="GO:0005829">
    <property type="term" value="C:cytosol"/>
    <property type="evidence" value="ECO:0007669"/>
    <property type="project" value="TreeGrafter"/>
</dbReference>
<dbReference type="Proteomes" id="UP000503447">
    <property type="component" value="Chromosome"/>
</dbReference>
<dbReference type="GO" id="GO:0031119">
    <property type="term" value="P:tRNA pseudouridine synthesis"/>
    <property type="evidence" value="ECO:0007669"/>
    <property type="project" value="UniProtKB-UniRule"/>
</dbReference>
<sequence>MNHPAMSPPLFTADLSGTGGRIRVRDDDFEVEEVPSYEPCGTGDHLYLWIEKRGVAPEFFAQTIARKLNTHPGNVGTAGLKDRHAVTRQWVSVPKECEPQIAKLDGEGVRVLKTGRHSNKLKPGHLRGNRFRILVRGADRAAPVDAILNRIRTQGMPNFYGPQRFGRDGGTVDLGLQCLAGKAPRRIRPFLFRFALSAVQSLLFNDYLARRMKDGLFRTILEGDVMTKWPLGGMFVAKDVAAEQARFDARETVTAGPMFGKKTFPAEGVAAEREAAVLRDHNLSPASFAGFGKLVMGTRRQNLVYLDDLAAAWEPDGLRLSFTLPAGSYATVLLAEVMKTALTEDGDTPDDDGDGEQ</sequence>
<dbReference type="KEGG" id="ftj:FTUN_3924"/>
<evidence type="ECO:0000313" key="7">
    <source>
        <dbReference type="Proteomes" id="UP000503447"/>
    </source>
</evidence>
<feature type="domain" description="TRUD" evidence="5">
    <location>
        <begin position="155"/>
        <end position="305"/>
    </location>
</feature>
<dbReference type="EC" id="5.4.99.27" evidence="4"/>
<dbReference type="PANTHER" id="PTHR47811">
    <property type="entry name" value="TRNA PSEUDOURIDINE SYNTHASE D"/>
    <property type="match status" value="1"/>
</dbReference>